<evidence type="ECO:0000256" key="6">
    <source>
        <dbReference type="ARBA" id="ARBA00022525"/>
    </source>
</evidence>
<dbReference type="PANTHER" id="PTHR43730">
    <property type="entry name" value="BETA-MANNOSIDASE"/>
    <property type="match status" value="1"/>
</dbReference>
<accession>A0A1I1VV34</accession>
<dbReference type="PANTHER" id="PTHR43730:SF1">
    <property type="entry name" value="BETA-MANNOSIDASE"/>
    <property type="match status" value="1"/>
</dbReference>
<gene>
    <name evidence="17" type="ORF">SAMN05216378_1723</name>
</gene>
<keyword evidence="9" id="KW-0326">Glycosidase</keyword>
<evidence type="ECO:0000256" key="2">
    <source>
        <dbReference type="ARBA" id="ARBA00004613"/>
    </source>
</evidence>
<keyword evidence="7" id="KW-0378">Hydrolase</keyword>
<dbReference type="EMBL" id="FOMT01000001">
    <property type="protein sequence ID" value="SFD84913.1"/>
    <property type="molecule type" value="Genomic_DNA"/>
</dbReference>
<evidence type="ECO:0000256" key="11">
    <source>
        <dbReference type="ARBA" id="ARBA00041069"/>
    </source>
</evidence>
<comment type="subunit">
    <text evidence="4">Homodimer.</text>
</comment>
<keyword evidence="18" id="KW-1185">Reference proteome</keyword>
<evidence type="ECO:0000256" key="10">
    <source>
        <dbReference type="ARBA" id="ARBA00038429"/>
    </source>
</evidence>
<dbReference type="SUPFAM" id="SSF49785">
    <property type="entry name" value="Galactose-binding domain-like"/>
    <property type="match status" value="1"/>
</dbReference>
<keyword evidence="8" id="KW-0325">Glycoprotein</keyword>
<dbReference type="InterPro" id="IPR013783">
    <property type="entry name" value="Ig-like_fold"/>
</dbReference>
<dbReference type="Pfam" id="PF17786">
    <property type="entry name" value="Mannosidase_ig"/>
    <property type="match status" value="1"/>
</dbReference>
<dbReference type="GO" id="GO:0006516">
    <property type="term" value="P:glycoprotein catabolic process"/>
    <property type="evidence" value="ECO:0007669"/>
    <property type="project" value="TreeGrafter"/>
</dbReference>
<evidence type="ECO:0000259" key="15">
    <source>
        <dbReference type="Pfam" id="PF17786"/>
    </source>
</evidence>
<dbReference type="Pfam" id="PF22666">
    <property type="entry name" value="Glyco_hydro_2_N2"/>
    <property type="match status" value="1"/>
</dbReference>
<organism evidence="17 18">
    <name type="scientific">Paenibacillus catalpae</name>
    <dbReference type="NCBI Taxonomy" id="1045775"/>
    <lineage>
        <taxon>Bacteria</taxon>
        <taxon>Bacillati</taxon>
        <taxon>Bacillota</taxon>
        <taxon>Bacilli</taxon>
        <taxon>Bacillales</taxon>
        <taxon>Paenibacillaceae</taxon>
        <taxon>Paenibacillus</taxon>
    </lineage>
</organism>
<evidence type="ECO:0000256" key="12">
    <source>
        <dbReference type="ARBA" id="ARBA00041614"/>
    </source>
</evidence>
<evidence type="ECO:0000256" key="4">
    <source>
        <dbReference type="ARBA" id="ARBA00011738"/>
    </source>
</evidence>
<feature type="domain" description="Beta-mannosidase Ig-fold" evidence="14">
    <location>
        <begin position="738"/>
        <end position="821"/>
    </location>
</feature>
<dbReference type="SUPFAM" id="SSF49303">
    <property type="entry name" value="beta-Galactosidase/glucuronidase domain"/>
    <property type="match status" value="2"/>
</dbReference>
<comment type="subcellular location">
    <subcellularLocation>
        <location evidence="2">Secreted</location>
    </subcellularLocation>
</comment>
<dbReference type="InterPro" id="IPR036156">
    <property type="entry name" value="Beta-gal/glucu_dom_sf"/>
</dbReference>
<name>A0A1I1VV34_9BACL</name>
<dbReference type="Proteomes" id="UP000198855">
    <property type="component" value="Unassembled WGS sequence"/>
</dbReference>
<evidence type="ECO:0000259" key="16">
    <source>
        <dbReference type="Pfam" id="PF22666"/>
    </source>
</evidence>
<dbReference type="Pfam" id="PF00703">
    <property type="entry name" value="Glyco_hydro_2"/>
    <property type="match status" value="1"/>
</dbReference>
<comment type="similarity">
    <text evidence="10">Belongs to the glycosyl hydrolase 2 family. Beta-mannosidase B subfamily.</text>
</comment>
<feature type="domain" description="Glycoside hydrolase family 2 immunoglobulin-like beta-sandwich" evidence="13">
    <location>
        <begin position="188"/>
        <end position="291"/>
    </location>
</feature>
<dbReference type="GO" id="GO:0005975">
    <property type="term" value="P:carbohydrate metabolic process"/>
    <property type="evidence" value="ECO:0007669"/>
    <property type="project" value="InterPro"/>
</dbReference>
<dbReference type="OrthoDB" id="9801077at2"/>
<dbReference type="InterPro" id="IPR006102">
    <property type="entry name" value="Ig-like_GH2"/>
</dbReference>
<protein>
    <recommendedName>
        <fullName evidence="11">Beta-mannosidase B</fullName>
        <ecNumber evidence="5">3.2.1.25</ecNumber>
    </recommendedName>
    <alternativeName>
        <fullName evidence="12">Mannanase B</fullName>
    </alternativeName>
</protein>
<comment type="catalytic activity">
    <reaction evidence="1">
        <text>Hydrolysis of terminal, non-reducing beta-D-mannose residues in beta-D-mannosides.</text>
        <dbReference type="EC" id="3.2.1.25"/>
    </reaction>
</comment>
<dbReference type="FunFam" id="3.20.20.80:FF:000050">
    <property type="entry name" value="Beta-mannosidase B"/>
    <property type="match status" value="1"/>
</dbReference>
<evidence type="ECO:0000313" key="18">
    <source>
        <dbReference type="Proteomes" id="UP000198855"/>
    </source>
</evidence>
<dbReference type="AlphaFoldDB" id="A0A1I1VV34"/>
<dbReference type="RefSeq" id="WP_091183334.1">
    <property type="nucleotide sequence ID" value="NZ_FOMT01000001.1"/>
</dbReference>
<dbReference type="InterPro" id="IPR008979">
    <property type="entry name" value="Galactose-bd-like_sf"/>
</dbReference>
<evidence type="ECO:0000256" key="1">
    <source>
        <dbReference type="ARBA" id="ARBA00000829"/>
    </source>
</evidence>
<evidence type="ECO:0000256" key="8">
    <source>
        <dbReference type="ARBA" id="ARBA00023180"/>
    </source>
</evidence>
<dbReference type="STRING" id="1045775.SAMN05216378_1723"/>
<evidence type="ECO:0000313" key="17">
    <source>
        <dbReference type="EMBL" id="SFD84913.1"/>
    </source>
</evidence>
<evidence type="ECO:0000259" key="14">
    <source>
        <dbReference type="Pfam" id="PF17753"/>
    </source>
</evidence>
<evidence type="ECO:0000256" key="3">
    <source>
        <dbReference type="ARBA" id="ARBA00004740"/>
    </source>
</evidence>
<dbReference type="GO" id="GO:0004567">
    <property type="term" value="F:beta-mannosidase activity"/>
    <property type="evidence" value="ECO:0007669"/>
    <property type="project" value="UniProtKB-EC"/>
</dbReference>
<dbReference type="EC" id="3.2.1.25" evidence="5"/>
<dbReference type="InterPro" id="IPR050887">
    <property type="entry name" value="Beta-mannosidase_GH2"/>
</dbReference>
<proteinExistence type="inferred from homology"/>
<feature type="domain" description="Mannosidase Ig/CBM-like" evidence="15">
    <location>
        <begin position="645"/>
        <end position="735"/>
    </location>
</feature>
<evidence type="ECO:0000256" key="7">
    <source>
        <dbReference type="ARBA" id="ARBA00022801"/>
    </source>
</evidence>
<dbReference type="GO" id="GO:0005576">
    <property type="term" value="C:extracellular region"/>
    <property type="evidence" value="ECO:0007669"/>
    <property type="project" value="UniProtKB-SubCell"/>
</dbReference>
<evidence type="ECO:0000256" key="5">
    <source>
        <dbReference type="ARBA" id="ARBA00012754"/>
    </source>
</evidence>
<dbReference type="InterPro" id="IPR017853">
    <property type="entry name" value="GH"/>
</dbReference>
<sequence>MRSVTLNGNWMMKRTDEAEWNEAIVPGSVFHDLMSAGKMEDPYFRDNEFDILELTKFDYEYRRSVLVDEDLLLMDRVLLRCEGLDTLCEVYVNGQAVLNTDNMHRTYEADVKRLLSAGRNEIHVIIRSATNFVIAKDKEHHLTSCADAVPGISHLRKAHSMFGWDWGPQLPDMGIWRDISLRGFNIGRIDDIYITQKHGDNLVTVEIAADLQRWTSDVPLALQAAIGTPDGRTLKASVRQVSDTAKLVIDIPNPELWWPNNLGSQPLYAVLVQLLNGEQVLDERSLNIGLRTLRVVRQPDEWGESFAFEVNGHEIFAMGANFIPEDNIFGRRSNERTEQLIRSCVEANYNCIRVWGGGYYADDYFYDLCDRHGLIVWQDHLYACGAYDFNDEFKENIRLETIDNMKRIRHHASLGIWSGNNELEYAWAYWGWTERYGEKQRDDYLKQFEQFLPVLSRSLDPNTSYLVSSPSSKGGIEDPNNENIGDMHYWDVWHGRKPITEYRTLHPRFMSEFGLQSFPSIKTVETFTLPEDRNIFSRVMEAHQKNGTGNEKIMYYISEYFKYPRNFETLLYVSQLIQAEGMRVGIEHWRRNRGRCMGAVYWQLNDIWPGASWSSLDYFGRWKATHHAAKRFFAPVLASALEEGTTVALHVTNETRRVVRGQLRWRLLDRSSEVIQTGEAEVSLGAFSSEEIVSLDFSGTLTTKEQLSQSYLTFEFVSFGKTVSAGTALFVKPKHFELLNPEISAAVTEEDDRFVVTLESRSFAPFVLLELSRADARWSDNVFALSADQPAVVNVPKNGLSEPLSLEAFREQLSVTSLYDTFE</sequence>
<keyword evidence="6" id="KW-0964">Secreted</keyword>
<evidence type="ECO:0000256" key="9">
    <source>
        <dbReference type="ARBA" id="ARBA00023295"/>
    </source>
</evidence>
<comment type="pathway">
    <text evidence="3">Glycan metabolism; N-glycan degradation.</text>
</comment>
<dbReference type="InterPro" id="IPR041625">
    <property type="entry name" value="Beta-mannosidase_Ig"/>
</dbReference>
<reference evidence="18" key="1">
    <citation type="submission" date="2016-10" db="EMBL/GenBank/DDBJ databases">
        <authorList>
            <person name="Varghese N."/>
            <person name="Submissions S."/>
        </authorList>
    </citation>
    <scope>NUCLEOTIDE SEQUENCE [LARGE SCALE GENOMIC DNA]</scope>
    <source>
        <strain evidence="18">CGMCC 1.10784</strain>
    </source>
</reference>
<dbReference type="Gene3D" id="2.60.40.10">
    <property type="entry name" value="Immunoglobulins"/>
    <property type="match status" value="2"/>
</dbReference>
<dbReference type="InterPro" id="IPR041447">
    <property type="entry name" value="Mannosidase_ig"/>
</dbReference>
<evidence type="ECO:0000259" key="13">
    <source>
        <dbReference type="Pfam" id="PF00703"/>
    </source>
</evidence>
<feature type="domain" description="Beta-mannosidase-like galactose-binding" evidence="16">
    <location>
        <begin position="10"/>
        <end position="177"/>
    </location>
</feature>
<dbReference type="Pfam" id="PF17753">
    <property type="entry name" value="Ig_mannosidase"/>
    <property type="match status" value="1"/>
</dbReference>
<dbReference type="InterPro" id="IPR054593">
    <property type="entry name" value="Beta-mannosidase-like_N2"/>
</dbReference>
<dbReference type="SUPFAM" id="SSF51445">
    <property type="entry name" value="(Trans)glycosidases"/>
    <property type="match status" value="1"/>
</dbReference>
<dbReference type="Gene3D" id="2.60.120.260">
    <property type="entry name" value="Galactose-binding domain-like"/>
    <property type="match status" value="1"/>
</dbReference>
<dbReference type="Gene3D" id="3.20.20.80">
    <property type="entry name" value="Glycosidases"/>
    <property type="match status" value="1"/>
</dbReference>